<keyword evidence="6" id="KW-1185">Reference proteome</keyword>
<dbReference type="InterPro" id="IPR018062">
    <property type="entry name" value="HTH_AraC-typ_CS"/>
</dbReference>
<keyword evidence="2" id="KW-0238">DNA-binding</keyword>
<gene>
    <name evidence="5" type="ORF">H9L42_07850</name>
</gene>
<evidence type="ECO:0000256" key="2">
    <source>
        <dbReference type="ARBA" id="ARBA00023125"/>
    </source>
</evidence>
<dbReference type="InterPro" id="IPR020449">
    <property type="entry name" value="Tscrpt_reg_AraC-type_HTH"/>
</dbReference>
<evidence type="ECO:0000313" key="5">
    <source>
        <dbReference type="EMBL" id="MBC6679738.1"/>
    </source>
</evidence>
<dbReference type="InterPro" id="IPR009057">
    <property type="entry name" value="Homeodomain-like_sf"/>
</dbReference>
<dbReference type="Gene3D" id="1.10.10.60">
    <property type="entry name" value="Homeodomain-like"/>
    <property type="match status" value="2"/>
</dbReference>
<dbReference type="PRINTS" id="PR00032">
    <property type="entry name" value="HTHARAC"/>
</dbReference>
<dbReference type="SMART" id="SM00342">
    <property type="entry name" value="HTH_ARAC"/>
    <property type="match status" value="1"/>
</dbReference>
<evidence type="ECO:0000259" key="4">
    <source>
        <dbReference type="PROSITE" id="PS01124"/>
    </source>
</evidence>
<name>A0A923SVV8_9FIRM</name>
<proteinExistence type="predicted"/>
<keyword evidence="1" id="KW-0805">Transcription regulation</keyword>
<dbReference type="InterPro" id="IPR018060">
    <property type="entry name" value="HTH_AraC"/>
</dbReference>
<dbReference type="PROSITE" id="PS01124">
    <property type="entry name" value="HTH_ARAC_FAMILY_2"/>
    <property type="match status" value="1"/>
</dbReference>
<dbReference type="PROSITE" id="PS00041">
    <property type="entry name" value="HTH_ARAC_FAMILY_1"/>
    <property type="match status" value="1"/>
</dbReference>
<dbReference type="PANTHER" id="PTHR43280:SF2">
    <property type="entry name" value="HTH-TYPE TRANSCRIPTIONAL REGULATOR EXSA"/>
    <property type="match status" value="1"/>
</dbReference>
<organism evidence="5 6">
    <name type="scientific">Zhenpiania hominis</name>
    <dbReference type="NCBI Taxonomy" id="2763644"/>
    <lineage>
        <taxon>Bacteria</taxon>
        <taxon>Bacillati</taxon>
        <taxon>Bacillota</taxon>
        <taxon>Clostridia</taxon>
        <taxon>Peptostreptococcales</taxon>
        <taxon>Anaerovoracaceae</taxon>
        <taxon>Zhenpiania</taxon>
    </lineage>
</organism>
<dbReference type="AlphaFoldDB" id="A0A923SVV8"/>
<feature type="domain" description="HTH araC/xylS-type" evidence="4">
    <location>
        <begin position="13"/>
        <end position="95"/>
    </location>
</feature>
<reference evidence="5" key="1">
    <citation type="submission" date="2020-08" db="EMBL/GenBank/DDBJ databases">
        <title>Genome public.</title>
        <authorList>
            <person name="Liu C."/>
            <person name="Sun Q."/>
        </authorList>
    </citation>
    <scope>NUCLEOTIDE SEQUENCE</scope>
    <source>
        <strain evidence="5">BX12</strain>
    </source>
</reference>
<evidence type="ECO:0000313" key="6">
    <source>
        <dbReference type="Proteomes" id="UP000602647"/>
    </source>
</evidence>
<keyword evidence="3" id="KW-0804">Transcription</keyword>
<dbReference type="EMBL" id="JACRYT010000006">
    <property type="protein sequence ID" value="MBC6679738.1"/>
    <property type="molecule type" value="Genomic_DNA"/>
</dbReference>
<evidence type="ECO:0000256" key="3">
    <source>
        <dbReference type="ARBA" id="ARBA00023163"/>
    </source>
</evidence>
<dbReference type="RefSeq" id="WP_187302843.1">
    <property type="nucleotide sequence ID" value="NZ_JACRYT010000006.1"/>
</dbReference>
<dbReference type="Pfam" id="PF12833">
    <property type="entry name" value="HTH_18"/>
    <property type="match status" value="1"/>
</dbReference>
<sequence length="102" mass="11607">MGNKIVPVNHDLLEQIAESASIGRSECFRIFKKIIGKTPVEYLTEYRLAQAAYHLSNTEKSISEICFSCGFNSTSYFGKIFKENCGMSPSQYRRSIRSAQKR</sequence>
<dbReference type="GO" id="GO:0043565">
    <property type="term" value="F:sequence-specific DNA binding"/>
    <property type="evidence" value="ECO:0007669"/>
    <property type="project" value="InterPro"/>
</dbReference>
<accession>A0A923SVV8</accession>
<dbReference type="Proteomes" id="UP000602647">
    <property type="component" value="Unassembled WGS sequence"/>
</dbReference>
<dbReference type="GO" id="GO:0003700">
    <property type="term" value="F:DNA-binding transcription factor activity"/>
    <property type="evidence" value="ECO:0007669"/>
    <property type="project" value="InterPro"/>
</dbReference>
<evidence type="ECO:0000256" key="1">
    <source>
        <dbReference type="ARBA" id="ARBA00023015"/>
    </source>
</evidence>
<dbReference type="SUPFAM" id="SSF46689">
    <property type="entry name" value="Homeodomain-like"/>
    <property type="match status" value="1"/>
</dbReference>
<comment type="caution">
    <text evidence="5">The sequence shown here is derived from an EMBL/GenBank/DDBJ whole genome shotgun (WGS) entry which is preliminary data.</text>
</comment>
<dbReference type="PANTHER" id="PTHR43280">
    <property type="entry name" value="ARAC-FAMILY TRANSCRIPTIONAL REGULATOR"/>
    <property type="match status" value="1"/>
</dbReference>
<protein>
    <submittedName>
        <fullName evidence="5">Helix-turn-helix transcriptional regulator</fullName>
    </submittedName>
</protein>